<feature type="transmembrane region" description="Helical" evidence="1">
    <location>
        <begin position="20"/>
        <end position="44"/>
    </location>
</feature>
<keyword evidence="1" id="KW-1133">Transmembrane helix</keyword>
<organism evidence="3 4">
    <name type="scientific">Dermacoccus abyssi</name>
    <dbReference type="NCBI Taxonomy" id="322596"/>
    <lineage>
        <taxon>Bacteria</taxon>
        <taxon>Bacillati</taxon>
        <taxon>Actinomycetota</taxon>
        <taxon>Actinomycetes</taxon>
        <taxon>Micrococcales</taxon>
        <taxon>Dermacoccaceae</taxon>
        <taxon>Dermacoccus</taxon>
    </lineage>
</organism>
<evidence type="ECO:0000256" key="1">
    <source>
        <dbReference type="SAM" id="Phobius"/>
    </source>
</evidence>
<keyword evidence="1" id="KW-0472">Membrane</keyword>
<dbReference type="Pfam" id="PF13400">
    <property type="entry name" value="Tad"/>
    <property type="match status" value="1"/>
</dbReference>
<keyword evidence="4" id="KW-1185">Reference proteome</keyword>
<reference evidence="3 4" key="1">
    <citation type="submission" date="2019-08" db="EMBL/GenBank/DDBJ databases">
        <title>Dermacoccus abyssi strain HZAU 226, whole genome Nanopore sequencing project.</title>
        <authorList>
            <person name="Guo A."/>
            <person name="Zhang X."/>
            <person name="Ruan Y."/>
            <person name="Liu W."/>
            <person name="Chen Q."/>
            <person name="Gu L."/>
        </authorList>
    </citation>
    <scope>NUCLEOTIDE SEQUENCE [LARGE SCALE GENOMIC DNA]</scope>
    <source>
        <strain evidence="3 4">HZAU 226</strain>
    </source>
</reference>
<gene>
    <name evidence="3" type="ORF">FV141_12140</name>
</gene>
<dbReference type="EMBL" id="CP043031">
    <property type="protein sequence ID" value="QEH94190.1"/>
    <property type="molecule type" value="Genomic_DNA"/>
</dbReference>
<evidence type="ECO:0000259" key="2">
    <source>
        <dbReference type="Pfam" id="PF13400"/>
    </source>
</evidence>
<name>A0ABX5ZBB8_9MICO</name>
<proteinExistence type="predicted"/>
<sequence length="132" mass="13078">MRDGHVGGGQGSPKARSDSGSVTVTMLGVIVVLVLLAGVIVTYARTAIDTERTRLAADQAALAAASVLLGSSAQPGSSPCALAATTAERNGARVTSCVVRSTSVQVAVTRAAPLGREARGLARAGAPEGRGP</sequence>
<dbReference type="InterPro" id="IPR028087">
    <property type="entry name" value="Tad_N"/>
</dbReference>
<feature type="domain" description="Putative Flp pilus-assembly TadG-like N-terminal" evidence="2">
    <location>
        <begin position="20"/>
        <end position="66"/>
    </location>
</feature>
<evidence type="ECO:0000313" key="3">
    <source>
        <dbReference type="EMBL" id="QEH94190.1"/>
    </source>
</evidence>
<dbReference type="NCBIfam" id="TIGR03816">
    <property type="entry name" value="tadE_like_DECH"/>
    <property type="match status" value="1"/>
</dbReference>
<accession>A0ABX5ZBB8</accession>
<protein>
    <recommendedName>
        <fullName evidence="2">Putative Flp pilus-assembly TadG-like N-terminal domain-containing protein</fullName>
    </recommendedName>
</protein>
<dbReference type="InterPro" id="IPR021202">
    <property type="entry name" value="Rv3654c-like"/>
</dbReference>
<keyword evidence="1" id="KW-0812">Transmembrane</keyword>
<evidence type="ECO:0000313" key="4">
    <source>
        <dbReference type="Proteomes" id="UP000323565"/>
    </source>
</evidence>
<dbReference type="Proteomes" id="UP000323565">
    <property type="component" value="Chromosome"/>
</dbReference>